<proteinExistence type="predicted"/>
<dbReference type="Proteomes" id="UP000267630">
    <property type="component" value="Chromosome 3"/>
</dbReference>
<feature type="domain" description="Toxin SymE-like" evidence="1">
    <location>
        <begin position="16"/>
        <end position="64"/>
    </location>
</feature>
<dbReference type="AlphaFoldDB" id="A0A7Z9CQ98"/>
<protein>
    <submittedName>
        <fullName evidence="2">HSP20-like domain of uncharacterized function (DUF1813)</fullName>
        <ecNumber evidence="2">3.1.-.-</ecNumber>
    </submittedName>
</protein>
<dbReference type="Pfam" id="PF08845">
    <property type="entry name" value="SymE_toxin"/>
    <property type="match status" value="1"/>
</dbReference>
<dbReference type="GO" id="GO:0016070">
    <property type="term" value="P:RNA metabolic process"/>
    <property type="evidence" value="ECO:0007669"/>
    <property type="project" value="InterPro"/>
</dbReference>
<evidence type="ECO:0000259" key="1">
    <source>
        <dbReference type="Pfam" id="PF08845"/>
    </source>
</evidence>
<dbReference type="EC" id="3.1.-.-" evidence="2"/>
<dbReference type="EMBL" id="LR134253">
    <property type="protein sequence ID" value="VED45277.1"/>
    <property type="molecule type" value="Genomic_DNA"/>
</dbReference>
<evidence type="ECO:0000313" key="2">
    <source>
        <dbReference type="EMBL" id="VED45277.1"/>
    </source>
</evidence>
<gene>
    <name evidence="2" type="primary">symE_1</name>
    <name evidence="2" type="ORF">NCTC9997_00394</name>
</gene>
<accession>A0A7Z9CQ98</accession>
<keyword evidence="3" id="KW-1185">Reference proteome</keyword>
<sequence length="95" mass="10419">MADSHSTPDITVNGTERQLLVGYRPNGRDTSTPSLTLSGKWLREAGFDTGKPVTVKVMDGCIVLMAHSEKEEMLKAELQKIQHSLKSVKSTLHLA</sequence>
<evidence type="ECO:0000313" key="3">
    <source>
        <dbReference type="Proteomes" id="UP000267630"/>
    </source>
</evidence>
<organism evidence="2 3">
    <name type="scientific">Raoultella terrigena</name>
    <name type="common">Klebsiella terrigena</name>
    <dbReference type="NCBI Taxonomy" id="577"/>
    <lineage>
        <taxon>Bacteria</taxon>
        <taxon>Pseudomonadati</taxon>
        <taxon>Pseudomonadota</taxon>
        <taxon>Gammaproteobacteria</taxon>
        <taxon>Enterobacterales</taxon>
        <taxon>Enterobacteriaceae</taxon>
        <taxon>Klebsiella/Raoultella group</taxon>
        <taxon>Raoultella</taxon>
    </lineage>
</organism>
<keyword evidence="2" id="KW-0378">Hydrolase</keyword>
<dbReference type="GO" id="GO:0005737">
    <property type="term" value="C:cytoplasm"/>
    <property type="evidence" value="ECO:0007669"/>
    <property type="project" value="InterPro"/>
</dbReference>
<dbReference type="GO" id="GO:0003723">
    <property type="term" value="F:RNA binding"/>
    <property type="evidence" value="ECO:0007669"/>
    <property type="project" value="InterPro"/>
</dbReference>
<dbReference type="InterPro" id="IPR014944">
    <property type="entry name" value="Toxin_SymE-like"/>
</dbReference>
<name>A0A7Z9CQ98_RAOTE</name>
<reference evidence="2 3" key="1">
    <citation type="submission" date="2018-12" db="EMBL/GenBank/DDBJ databases">
        <authorList>
            <consortium name="Pathogen Informatics"/>
        </authorList>
    </citation>
    <scope>NUCLEOTIDE SEQUENCE [LARGE SCALE GENOMIC DNA]</scope>
    <source>
        <strain evidence="2 3">NCTC9997</strain>
    </source>
</reference>
<dbReference type="GO" id="GO:0016788">
    <property type="term" value="F:hydrolase activity, acting on ester bonds"/>
    <property type="evidence" value="ECO:0007669"/>
    <property type="project" value="InterPro"/>
</dbReference>